<dbReference type="InterPro" id="IPR038450">
    <property type="entry name" value="PSII_Psb27_sf"/>
</dbReference>
<comment type="caution">
    <text evidence="1">The sequence shown here is derived from an EMBL/GenBank/DDBJ whole genome shotgun (WGS) entry which is preliminary data.</text>
</comment>
<dbReference type="GO" id="GO:0009523">
    <property type="term" value="C:photosystem II"/>
    <property type="evidence" value="ECO:0007669"/>
    <property type="project" value="InterPro"/>
</dbReference>
<dbReference type="InterPro" id="IPR025585">
    <property type="entry name" value="PSII_Psb27"/>
</dbReference>
<dbReference type="GO" id="GO:0010207">
    <property type="term" value="P:photosystem II assembly"/>
    <property type="evidence" value="ECO:0007669"/>
    <property type="project" value="InterPro"/>
</dbReference>
<protein>
    <submittedName>
        <fullName evidence="1">Uncharacterized protein</fullName>
    </submittedName>
</protein>
<sequence length="140" mass="15869">MRRKGLKAKSVCGRNGIKDAADLTSSAWLSIRVNRDKNGCDCCSKKYALLSLSSADNSARDVVKNLRESLEEDPKDIAEFRRTADAAKESIREYLGSWRGRETVVREICIFNVLPFGEWWHSATIYFLGVHLQESLPRAF</sequence>
<gene>
    <name evidence="1" type="ORF">NC653_024975</name>
    <name evidence="2" type="ORF">NC653_024980</name>
</gene>
<dbReference type="EMBL" id="JAQIZT010000010">
    <property type="protein sequence ID" value="KAJ6981734.1"/>
    <property type="molecule type" value="Genomic_DNA"/>
</dbReference>
<dbReference type="PANTHER" id="PTHR34041">
    <property type="entry name" value="PHOTOSYSTEM II REPAIR PROTEIN PSB27-H1, CHLOROPLASTIC"/>
    <property type="match status" value="1"/>
</dbReference>
<evidence type="ECO:0000313" key="1">
    <source>
        <dbReference type="EMBL" id="KAJ6981734.1"/>
    </source>
</evidence>
<organism evidence="1 3">
    <name type="scientific">Populus alba x Populus x berolinensis</name>
    <dbReference type="NCBI Taxonomy" id="444605"/>
    <lineage>
        <taxon>Eukaryota</taxon>
        <taxon>Viridiplantae</taxon>
        <taxon>Streptophyta</taxon>
        <taxon>Embryophyta</taxon>
        <taxon>Tracheophyta</taxon>
        <taxon>Spermatophyta</taxon>
        <taxon>Magnoliopsida</taxon>
        <taxon>eudicotyledons</taxon>
        <taxon>Gunneridae</taxon>
        <taxon>Pentapetalae</taxon>
        <taxon>rosids</taxon>
        <taxon>fabids</taxon>
        <taxon>Malpighiales</taxon>
        <taxon>Salicaceae</taxon>
        <taxon>Saliceae</taxon>
        <taxon>Populus</taxon>
    </lineage>
</organism>
<name>A0AAD6MAZ2_9ROSI</name>
<dbReference type="EMBL" id="JAQIZT010000010">
    <property type="protein sequence ID" value="KAJ6981740.1"/>
    <property type="molecule type" value="Genomic_DNA"/>
</dbReference>
<dbReference type="Pfam" id="PF13326">
    <property type="entry name" value="PSII_Pbs27"/>
    <property type="match status" value="1"/>
</dbReference>
<dbReference type="Proteomes" id="UP001164929">
    <property type="component" value="Chromosome 10"/>
</dbReference>
<dbReference type="GO" id="GO:0010206">
    <property type="term" value="P:photosystem II repair"/>
    <property type="evidence" value="ECO:0007669"/>
    <property type="project" value="InterPro"/>
</dbReference>
<dbReference type="AlphaFoldDB" id="A0AAD6MAZ2"/>
<reference evidence="1" key="1">
    <citation type="journal article" date="2023" name="Mol. Ecol. Resour.">
        <title>Chromosome-level genome assembly of a triploid poplar Populus alba 'Berolinensis'.</title>
        <authorList>
            <person name="Chen S."/>
            <person name="Yu Y."/>
            <person name="Wang X."/>
            <person name="Wang S."/>
            <person name="Zhang T."/>
            <person name="Zhou Y."/>
            <person name="He R."/>
            <person name="Meng N."/>
            <person name="Wang Y."/>
            <person name="Liu W."/>
            <person name="Liu Z."/>
            <person name="Liu J."/>
            <person name="Guo Q."/>
            <person name="Huang H."/>
            <person name="Sederoff R.R."/>
            <person name="Wang G."/>
            <person name="Qu G."/>
            <person name="Chen S."/>
        </authorList>
    </citation>
    <scope>NUCLEOTIDE SEQUENCE</scope>
    <source>
        <strain evidence="1">SC-2020</strain>
    </source>
</reference>
<evidence type="ECO:0000313" key="2">
    <source>
        <dbReference type="EMBL" id="KAJ6981740.1"/>
    </source>
</evidence>
<dbReference type="Gene3D" id="1.20.58.810">
    <property type="entry name" value="Photosystem II Pbs27"/>
    <property type="match status" value="1"/>
</dbReference>
<keyword evidence="3" id="KW-1185">Reference proteome</keyword>
<accession>A0AAD6MAZ2</accession>
<proteinExistence type="predicted"/>
<dbReference type="GO" id="GO:0009543">
    <property type="term" value="C:chloroplast thylakoid lumen"/>
    <property type="evidence" value="ECO:0007669"/>
    <property type="project" value="TreeGrafter"/>
</dbReference>
<dbReference type="PANTHER" id="PTHR34041:SF3">
    <property type="entry name" value="PHOTOSYSTEM II D1 PRECURSOR PROCESSING PROTEIN PSB27-H2, CHLOROPLASTIC"/>
    <property type="match status" value="1"/>
</dbReference>
<evidence type="ECO:0000313" key="3">
    <source>
        <dbReference type="Proteomes" id="UP001164929"/>
    </source>
</evidence>